<dbReference type="EC" id="3.5.1.28" evidence="6"/>
<organism evidence="6 7">
    <name type="scientific">Marvinbryantia formatexigens DSM 14469</name>
    <dbReference type="NCBI Taxonomy" id="478749"/>
    <lineage>
        <taxon>Bacteria</taxon>
        <taxon>Bacillati</taxon>
        <taxon>Bacillota</taxon>
        <taxon>Clostridia</taxon>
        <taxon>Lachnospirales</taxon>
        <taxon>Lachnospiraceae</taxon>
        <taxon>Marvinbryantia</taxon>
    </lineage>
</organism>
<dbReference type="SMART" id="SM00646">
    <property type="entry name" value="Ami_3"/>
    <property type="match status" value="1"/>
</dbReference>
<feature type="signal peptide" evidence="4">
    <location>
        <begin position="1"/>
        <end position="28"/>
    </location>
</feature>
<keyword evidence="2 6" id="KW-0378">Hydrolase</keyword>
<dbReference type="SUPFAM" id="SSF69360">
    <property type="entry name" value="Cell wall binding repeat"/>
    <property type="match status" value="1"/>
</dbReference>
<dbReference type="STRING" id="168384.SAMN05660368_02697"/>
<evidence type="ECO:0000259" key="5">
    <source>
        <dbReference type="SMART" id="SM00646"/>
    </source>
</evidence>
<dbReference type="Gene3D" id="3.40.630.40">
    <property type="entry name" value="Zn-dependent exopeptidases"/>
    <property type="match status" value="1"/>
</dbReference>
<dbReference type="GO" id="GO:0008745">
    <property type="term" value="F:N-acetylmuramoyl-L-alanine amidase activity"/>
    <property type="evidence" value="ECO:0007669"/>
    <property type="project" value="UniProtKB-EC"/>
</dbReference>
<dbReference type="GO" id="GO:0009253">
    <property type="term" value="P:peptidoglycan catabolic process"/>
    <property type="evidence" value="ECO:0007669"/>
    <property type="project" value="InterPro"/>
</dbReference>
<dbReference type="PANTHER" id="PTHR30404:SF0">
    <property type="entry name" value="N-ACETYLMURAMOYL-L-ALANINE AMIDASE AMIC"/>
    <property type="match status" value="1"/>
</dbReference>
<dbReference type="AlphaFoldDB" id="C6LH11"/>
<gene>
    <name evidence="6" type="ORF">BRYFOR_07921</name>
</gene>
<dbReference type="OrthoDB" id="177750at2"/>
<keyword evidence="7" id="KW-1185">Reference proteome</keyword>
<feature type="chain" id="PRO_5002966262" evidence="4">
    <location>
        <begin position="29"/>
        <end position="448"/>
    </location>
</feature>
<dbReference type="EMBL" id="ACCL02000013">
    <property type="protein sequence ID" value="EET60070.1"/>
    <property type="molecule type" value="Genomic_DNA"/>
</dbReference>
<dbReference type="Gene3D" id="2.10.270.10">
    <property type="entry name" value="Cholin Binding"/>
    <property type="match status" value="3"/>
</dbReference>
<dbReference type="SUPFAM" id="SSF53187">
    <property type="entry name" value="Zn-dependent exopeptidases"/>
    <property type="match status" value="1"/>
</dbReference>
<feature type="domain" description="MurNAc-LAA" evidence="5">
    <location>
        <begin position="98"/>
        <end position="238"/>
    </location>
</feature>
<evidence type="ECO:0000256" key="3">
    <source>
        <dbReference type="PROSITE-ProRule" id="PRU00591"/>
    </source>
</evidence>
<feature type="repeat" description="Cell wall-binding" evidence="3">
    <location>
        <begin position="339"/>
        <end position="358"/>
    </location>
</feature>
<dbReference type="InterPro" id="IPR050695">
    <property type="entry name" value="N-acetylmuramoyl_amidase_3"/>
</dbReference>
<evidence type="ECO:0000256" key="2">
    <source>
        <dbReference type="ARBA" id="ARBA00022801"/>
    </source>
</evidence>
<keyword evidence="4" id="KW-0732">Signal</keyword>
<comment type="caution">
    <text evidence="6">The sequence shown here is derived from an EMBL/GenBank/DDBJ whole genome shotgun (WGS) entry which is preliminary data.</text>
</comment>
<dbReference type="PANTHER" id="PTHR30404">
    <property type="entry name" value="N-ACETYLMURAMOYL-L-ALANINE AMIDASE"/>
    <property type="match status" value="1"/>
</dbReference>
<dbReference type="eggNOG" id="COG0860">
    <property type="taxonomic scope" value="Bacteria"/>
</dbReference>
<dbReference type="InterPro" id="IPR018337">
    <property type="entry name" value="Cell_wall/Cho-bd_repeat"/>
</dbReference>
<dbReference type="PROSITE" id="PS51170">
    <property type="entry name" value="CW"/>
    <property type="match status" value="2"/>
</dbReference>
<dbReference type="RefSeq" id="WP_006862707.1">
    <property type="nucleotide sequence ID" value="NZ_ACCL02000013.1"/>
</dbReference>
<evidence type="ECO:0000313" key="7">
    <source>
        <dbReference type="Proteomes" id="UP000005561"/>
    </source>
</evidence>
<dbReference type="Pfam" id="PF19127">
    <property type="entry name" value="Choline_bind_3"/>
    <property type="match status" value="1"/>
</dbReference>
<dbReference type="Proteomes" id="UP000005561">
    <property type="component" value="Unassembled WGS sequence"/>
</dbReference>
<accession>C6LH11</accession>
<reference evidence="6" key="1">
    <citation type="submission" date="2009-07" db="EMBL/GenBank/DDBJ databases">
        <authorList>
            <person name="Weinstock G."/>
            <person name="Sodergren E."/>
            <person name="Clifton S."/>
            <person name="Fulton L."/>
            <person name="Fulton B."/>
            <person name="Courtney L."/>
            <person name="Fronick C."/>
            <person name="Harrison M."/>
            <person name="Strong C."/>
            <person name="Farmer C."/>
            <person name="Delahaunty K."/>
            <person name="Markovic C."/>
            <person name="Hall O."/>
            <person name="Minx P."/>
            <person name="Tomlinson C."/>
            <person name="Mitreva M."/>
            <person name="Nelson J."/>
            <person name="Hou S."/>
            <person name="Wollam A."/>
            <person name="Pepin K.H."/>
            <person name="Johnson M."/>
            <person name="Bhonagiri V."/>
            <person name="Nash W.E."/>
            <person name="Warren W."/>
            <person name="Chinwalla A."/>
            <person name="Mardis E.R."/>
            <person name="Wilson R.K."/>
        </authorList>
    </citation>
    <scope>NUCLEOTIDE SEQUENCE [LARGE SCALE GENOMIC DNA]</scope>
    <source>
        <strain evidence="6">DSM 14469</strain>
    </source>
</reference>
<sequence>MKKIVKKSLGMLVLLFAFLMLPTGQAKAENVVVVLDPGHGGAEAGARSTWDGVNYYEEVLNLKIAMYAKEELETYSGVTVYMTRTTNTGVSMDREARVKFAKSRNADALVSIHLNSGGKGKVSGALAMVPSLSGYPYQEASEAQALAKVILAQLHSSTGVTNRGFQYDDELGIILYGMKKQNETIKTSLGKLKGVGTYRLPSMIIEHCFLDCKSDCIKYLSSEAKLKKLGVADATGIAKYYGLKKGGGTQEPQPEPVVKNGWQTENGKKCYYINDVKVKSKWKSIGGKYYYFDASGYLKTGPFKIGKKMYITDENGVRQTGLVEYKGRHYYASSKGTLYTGWQTINGKKYYFSPTTGRAQKGLKKIGKNTYYFHPTTGVMQTKWVKLANGKKMYFRKADGVQVKSKWLRINKKYYYIGSNGYAYVNTKKRISGKVYKFNAIGVCTNRK</sequence>
<dbReference type="Pfam" id="PF01520">
    <property type="entry name" value="Amidase_3"/>
    <property type="match status" value="1"/>
</dbReference>
<dbReference type="GO" id="GO:0030288">
    <property type="term" value="C:outer membrane-bounded periplasmic space"/>
    <property type="evidence" value="ECO:0007669"/>
    <property type="project" value="TreeGrafter"/>
</dbReference>
<evidence type="ECO:0000256" key="1">
    <source>
        <dbReference type="ARBA" id="ARBA00022737"/>
    </source>
</evidence>
<dbReference type="CDD" id="cd02696">
    <property type="entry name" value="MurNAc-LAA"/>
    <property type="match status" value="1"/>
</dbReference>
<dbReference type="Pfam" id="PF01473">
    <property type="entry name" value="Choline_bind_1"/>
    <property type="match status" value="3"/>
</dbReference>
<dbReference type="InterPro" id="IPR002508">
    <property type="entry name" value="MurNAc-LAA_cat"/>
</dbReference>
<dbReference type="eggNOG" id="COG5263">
    <property type="taxonomic scope" value="Bacteria"/>
</dbReference>
<name>C6LH11_9FIRM</name>
<evidence type="ECO:0000313" key="6">
    <source>
        <dbReference type="EMBL" id="EET60070.1"/>
    </source>
</evidence>
<evidence type="ECO:0000256" key="4">
    <source>
        <dbReference type="SAM" id="SignalP"/>
    </source>
</evidence>
<protein>
    <submittedName>
        <fullName evidence="6">N-acetylmuramoyl-L-alanine amidase</fullName>
        <ecNumber evidence="6">3.5.1.28</ecNumber>
    </submittedName>
</protein>
<keyword evidence="1" id="KW-0677">Repeat</keyword>
<feature type="repeat" description="Cell wall-binding" evidence="3">
    <location>
        <begin position="279"/>
        <end position="298"/>
    </location>
</feature>
<proteinExistence type="predicted"/>